<keyword evidence="2 9" id="KW-0479">Metal-binding</keyword>
<evidence type="ECO:0000256" key="1">
    <source>
        <dbReference type="ARBA" id="ARBA00011738"/>
    </source>
</evidence>
<sequence length="273" mass="29882">MMGKVEGVIFDWAGTAVDFGCFAPVRVFMDIFENAGVPVTADEARKPMGLLKIDHIREMLNMPRITAAWEDTKGRAWTEEDVHSLYAEFEPALLDSLHRYADPIPGVPETVRTLRERGVKIGSTTGYTDRMMAIVASGAKEKGYEPDAIVTPDDTGAGRPYPYMIHRNMALLGLLDAGAVVKVGDTLSDIREGRHAGVWSVGVVTGSSEMGMSQEEFSELDRPGQEAAIRKTESAFREAGADFTIRTMEALPDLIEEIETMLADGKRPGSARE</sequence>
<comment type="similarity">
    <text evidence="9">Belongs to the HAD-like hydrolase superfamily. PhnX family.</text>
</comment>
<dbReference type="PANTHER" id="PTHR43434:SF19">
    <property type="entry name" value="PHOSPHONOACETALDEHYDE HYDROLASE"/>
    <property type="match status" value="1"/>
</dbReference>
<dbReference type="GO" id="GO:0005829">
    <property type="term" value="C:cytosol"/>
    <property type="evidence" value="ECO:0007669"/>
    <property type="project" value="TreeGrafter"/>
</dbReference>
<dbReference type="AlphaFoldDB" id="A0A1U7PKV0"/>
<comment type="catalytic activity">
    <reaction evidence="6 9">
        <text>phosphonoacetaldehyde + H2O = acetaldehyde + phosphate + H(+)</text>
        <dbReference type="Rhea" id="RHEA:18905"/>
        <dbReference type="ChEBI" id="CHEBI:15343"/>
        <dbReference type="ChEBI" id="CHEBI:15377"/>
        <dbReference type="ChEBI" id="CHEBI:15378"/>
        <dbReference type="ChEBI" id="CHEBI:43474"/>
        <dbReference type="ChEBI" id="CHEBI:58383"/>
        <dbReference type="EC" id="3.11.1.1"/>
    </reaction>
</comment>
<dbReference type="Gene3D" id="3.40.50.1000">
    <property type="entry name" value="HAD superfamily/HAD-like"/>
    <property type="match status" value="1"/>
</dbReference>
<dbReference type="SFLD" id="SFLDS00003">
    <property type="entry name" value="Haloacid_Dehalogenase"/>
    <property type="match status" value="1"/>
</dbReference>
<accession>A0A1U7PKV0</accession>
<dbReference type="Proteomes" id="UP000187550">
    <property type="component" value="Unassembled WGS sequence"/>
</dbReference>
<dbReference type="HAMAP" id="MF_01375">
    <property type="entry name" value="PhnX"/>
    <property type="match status" value="1"/>
</dbReference>
<dbReference type="SFLD" id="SFLDG01129">
    <property type="entry name" value="C1.5:_HAD__Beta-PGM__Phosphata"/>
    <property type="match status" value="1"/>
</dbReference>
<evidence type="ECO:0000256" key="4">
    <source>
        <dbReference type="ARBA" id="ARBA00022842"/>
    </source>
</evidence>
<dbReference type="InterPro" id="IPR050155">
    <property type="entry name" value="HAD-like_hydrolase_sf"/>
</dbReference>
<evidence type="ECO:0000256" key="2">
    <source>
        <dbReference type="ARBA" id="ARBA00022723"/>
    </source>
</evidence>
<feature type="active site" description="Nucleophile" evidence="9">
    <location>
        <position position="11"/>
    </location>
</feature>
<dbReference type="EC" id="3.11.1.1" evidence="8 9"/>
<dbReference type="PANTHER" id="PTHR43434">
    <property type="entry name" value="PHOSPHOGLYCOLATE PHOSPHATASE"/>
    <property type="match status" value="1"/>
</dbReference>
<keyword evidence="5 9" id="KW-0704">Schiff base</keyword>
<dbReference type="NCBIfam" id="TIGR01422">
    <property type="entry name" value="phosphonatase"/>
    <property type="match status" value="1"/>
</dbReference>
<protein>
    <recommendedName>
        <fullName evidence="8 9">Phosphonoacetaldehyde hydrolase</fullName>
        <shortName evidence="9">Phosphonatase</shortName>
        <ecNumber evidence="8 9">3.11.1.1</ecNumber>
    </recommendedName>
    <alternativeName>
        <fullName evidence="9">Phosphonoacetaldehyde phosphonohydrolase</fullName>
    </alternativeName>
</protein>
<feature type="binding site" evidence="9">
    <location>
        <position position="11"/>
    </location>
    <ligand>
        <name>Mg(2+)</name>
        <dbReference type="ChEBI" id="CHEBI:18420"/>
    </ligand>
</feature>
<dbReference type="SUPFAM" id="SSF56784">
    <property type="entry name" value="HAD-like"/>
    <property type="match status" value="1"/>
</dbReference>
<evidence type="ECO:0000256" key="6">
    <source>
        <dbReference type="ARBA" id="ARBA00052005"/>
    </source>
</evidence>
<dbReference type="InterPro" id="IPR006323">
    <property type="entry name" value="Phosphonoacetald_hydro"/>
</dbReference>
<evidence type="ECO:0000256" key="9">
    <source>
        <dbReference type="HAMAP-Rule" id="MF_01375"/>
    </source>
</evidence>
<evidence type="ECO:0000256" key="8">
    <source>
        <dbReference type="ARBA" id="ARBA00066472"/>
    </source>
</evidence>
<dbReference type="FunFam" id="1.10.150.240:FF:000006">
    <property type="entry name" value="Phosphonoacetaldehyde hydrolase"/>
    <property type="match status" value="1"/>
</dbReference>
<dbReference type="STRING" id="550447.SAMN05428946_0922"/>
<evidence type="ECO:0000313" key="10">
    <source>
        <dbReference type="EMBL" id="SIT72956.1"/>
    </source>
</evidence>
<reference evidence="11" key="1">
    <citation type="submission" date="2017-01" db="EMBL/GenBank/DDBJ databases">
        <authorList>
            <person name="Varghese N."/>
            <person name="Submissions S."/>
        </authorList>
    </citation>
    <scope>NUCLEOTIDE SEQUENCE [LARGE SCALE GENOMIC DNA]</scope>
    <source>
        <strain evidence="11">MNA4</strain>
    </source>
</reference>
<evidence type="ECO:0000313" key="11">
    <source>
        <dbReference type="Proteomes" id="UP000187550"/>
    </source>
</evidence>
<gene>
    <name evidence="9" type="primary">phnX</name>
    <name evidence="10" type="ORF">SAMN05428946_0922</name>
</gene>
<comment type="function">
    <text evidence="7 9">Involved in phosphonate degradation.</text>
</comment>
<dbReference type="GO" id="GO:0008967">
    <property type="term" value="F:phosphoglycolate phosphatase activity"/>
    <property type="evidence" value="ECO:0007669"/>
    <property type="project" value="TreeGrafter"/>
</dbReference>
<dbReference type="Pfam" id="PF00702">
    <property type="entry name" value="Hydrolase"/>
    <property type="match status" value="1"/>
</dbReference>
<proteinExistence type="inferred from homology"/>
<feature type="binding site" evidence="9">
    <location>
        <position position="185"/>
    </location>
    <ligand>
        <name>Mg(2+)</name>
        <dbReference type="ChEBI" id="CHEBI:18420"/>
    </ligand>
</feature>
<dbReference type="GO" id="GO:0050194">
    <property type="term" value="F:phosphonoacetaldehyde hydrolase activity"/>
    <property type="evidence" value="ECO:0007669"/>
    <property type="project" value="UniProtKB-UniRule"/>
</dbReference>
<evidence type="ECO:0000256" key="7">
    <source>
        <dbReference type="ARBA" id="ARBA00056573"/>
    </source>
</evidence>
<name>A0A1U7PKV0_9BACI</name>
<keyword evidence="11" id="KW-1185">Reference proteome</keyword>
<keyword evidence="4 9" id="KW-0460">Magnesium</keyword>
<evidence type="ECO:0000256" key="3">
    <source>
        <dbReference type="ARBA" id="ARBA00022801"/>
    </source>
</evidence>
<dbReference type="EMBL" id="FTPL01000001">
    <property type="protein sequence ID" value="SIT72956.1"/>
    <property type="molecule type" value="Genomic_DNA"/>
</dbReference>
<dbReference type="InterPro" id="IPR023214">
    <property type="entry name" value="HAD_sf"/>
</dbReference>
<dbReference type="GO" id="GO:0000287">
    <property type="term" value="F:magnesium ion binding"/>
    <property type="evidence" value="ECO:0007669"/>
    <property type="project" value="UniProtKB-UniRule"/>
</dbReference>
<dbReference type="InterPro" id="IPR023198">
    <property type="entry name" value="PGP-like_dom2"/>
</dbReference>
<feature type="binding site" evidence="9">
    <location>
        <position position="13"/>
    </location>
    <ligand>
        <name>Mg(2+)</name>
        <dbReference type="ChEBI" id="CHEBI:18420"/>
    </ligand>
</feature>
<evidence type="ECO:0000256" key="5">
    <source>
        <dbReference type="ARBA" id="ARBA00023270"/>
    </source>
</evidence>
<dbReference type="Gene3D" id="1.10.150.240">
    <property type="entry name" value="Putative phosphatase, domain 2"/>
    <property type="match status" value="1"/>
</dbReference>
<dbReference type="GO" id="GO:0006281">
    <property type="term" value="P:DNA repair"/>
    <property type="evidence" value="ECO:0007669"/>
    <property type="project" value="TreeGrafter"/>
</dbReference>
<dbReference type="CDD" id="cd02586">
    <property type="entry name" value="HAD_PHN"/>
    <property type="match status" value="1"/>
</dbReference>
<feature type="active site" description="Schiff-base intermediate with substrate" evidence="9">
    <location>
        <position position="52"/>
    </location>
</feature>
<dbReference type="GO" id="GO:0019700">
    <property type="term" value="P:organic phosphonate catabolic process"/>
    <property type="evidence" value="ECO:0007669"/>
    <property type="project" value="InterPro"/>
</dbReference>
<organism evidence="10 11">
    <name type="scientific">Edaphobacillus lindanitolerans</name>
    <dbReference type="NCBI Taxonomy" id="550447"/>
    <lineage>
        <taxon>Bacteria</taxon>
        <taxon>Bacillati</taxon>
        <taxon>Bacillota</taxon>
        <taxon>Bacilli</taxon>
        <taxon>Bacillales</taxon>
        <taxon>Bacillaceae</taxon>
        <taxon>Edaphobacillus</taxon>
    </lineage>
</organism>
<comment type="subunit">
    <text evidence="1 9">Homodimer.</text>
</comment>
<dbReference type="InterPro" id="IPR036412">
    <property type="entry name" value="HAD-like_sf"/>
</dbReference>
<comment type="cofactor">
    <cofactor evidence="9">
        <name>Mg(2+)</name>
        <dbReference type="ChEBI" id="CHEBI:18420"/>
    </cofactor>
    <text evidence="9">Binds 1 Mg(2+) ion per subunit.</text>
</comment>
<dbReference type="SFLD" id="SFLDG01135">
    <property type="entry name" value="C1.5.6:_HAD__Beta-PGM__Phospha"/>
    <property type="match status" value="1"/>
</dbReference>
<keyword evidence="3 9" id="KW-0378">Hydrolase</keyword>